<evidence type="ECO:0000256" key="8">
    <source>
        <dbReference type="ARBA" id="ARBA00022692"/>
    </source>
</evidence>
<evidence type="ECO:0000256" key="10">
    <source>
        <dbReference type="ARBA" id="ARBA00022777"/>
    </source>
</evidence>
<evidence type="ECO:0000256" key="3">
    <source>
        <dbReference type="ARBA" id="ARBA00012438"/>
    </source>
</evidence>
<organism evidence="18">
    <name type="scientific">marine metagenome</name>
    <dbReference type="NCBI Taxonomy" id="408172"/>
    <lineage>
        <taxon>unclassified sequences</taxon>
        <taxon>metagenomes</taxon>
        <taxon>ecological metagenomes</taxon>
    </lineage>
</organism>
<keyword evidence="13" id="KW-0902">Two-component regulatory system</keyword>
<dbReference type="AlphaFoldDB" id="A0A382H0P0"/>
<keyword evidence="6" id="KW-0597">Phosphoprotein</keyword>
<dbReference type="InterPro" id="IPR036890">
    <property type="entry name" value="HATPase_C_sf"/>
</dbReference>
<keyword evidence="11" id="KW-0067">ATP-binding</keyword>
<sequence>MIFKKIIPSSLLGRSIIIIFVPIIVLVILTSFVFYQTSWNIISKRLTQSVVADINVIVKLIDQDLKFEAITIAKDDFKMNVSYKTDTNLNPLSFKPGRGILSRRLKQALEELDKPFIYDLSNLDKGATILIQLDNDLLIINVNKNRLYSESAFVFLLWMIFASLILLFFSYYFMNKQLRPLRRLSIIAETFGRGLDAPELKSVGATELRQTANAFNQMRTRIKRFLKQRTDMLAGVSHDLRTPLTRMKLQLSLLKDEKAKSELELDIKEMTAMLDSYVSFVRTEAPEPIENISINEIINDIFKNINQDNYKITLQEKDKIKTSGRPLQIKRAFQNIIDNSLRYSKKIKVSIKSIEEECEIIFDDDGPGIPNKNYEDVFKPFFTLDPSRNKLKGESGLGLSISRDIIRSHGGDIKLDQSEFGGLKSTILLPI</sequence>
<dbReference type="InterPro" id="IPR005467">
    <property type="entry name" value="His_kinase_dom"/>
</dbReference>
<evidence type="ECO:0000256" key="15">
    <source>
        <dbReference type="SAM" id="Phobius"/>
    </source>
</evidence>
<dbReference type="SUPFAM" id="SSF55874">
    <property type="entry name" value="ATPase domain of HSP90 chaperone/DNA topoisomerase II/histidine kinase"/>
    <property type="match status" value="1"/>
</dbReference>
<dbReference type="EC" id="2.7.13.3" evidence="3"/>
<dbReference type="CDD" id="cd00082">
    <property type="entry name" value="HisKA"/>
    <property type="match status" value="1"/>
</dbReference>
<keyword evidence="10" id="KW-0418">Kinase</keyword>
<evidence type="ECO:0000313" key="18">
    <source>
        <dbReference type="EMBL" id="SVB80722.1"/>
    </source>
</evidence>
<keyword evidence="5" id="KW-0997">Cell inner membrane</keyword>
<evidence type="ECO:0000256" key="13">
    <source>
        <dbReference type="ARBA" id="ARBA00023012"/>
    </source>
</evidence>
<evidence type="ECO:0000256" key="9">
    <source>
        <dbReference type="ARBA" id="ARBA00022741"/>
    </source>
</evidence>
<keyword evidence="7" id="KW-0808">Transferase</keyword>
<feature type="domain" description="HAMP" evidence="17">
    <location>
        <begin position="175"/>
        <end position="227"/>
    </location>
</feature>
<evidence type="ECO:0000256" key="14">
    <source>
        <dbReference type="ARBA" id="ARBA00023136"/>
    </source>
</evidence>
<reference evidence="18" key="1">
    <citation type="submission" date="2018-05" db="EMBL/GenBank/DDBJ databases">
        <authorList>
            <person name="Lanie J.A."/>
            <person name="Ng W.-L."/>
            <person name="Kazmierczak K.M."/>
            <person name="Andrzejewski T.M."/>
            <person name="Davidsen T.M."/>
            <person name="Wayne K.J."/>
            <person name="Tettelin H."/>
            <person name="Glass J.I."/>
            <person name="Rusch D."/>
            <person name="Podicherti R."/>
            <person name="Tsui H.-C.T."/>
            <person name="Winkler M.E."/>
        </authorList>
    </citation>
    <scope>NUCLEOTIDE SEQUENCE</scope>
</reference>
<keyword evidence="12 15" id="KW-1133">Transmembrane helix</keyword>
<dbReference type="InterPro" id="IPR036097">
    <property type="entry name" value="HisK_dim/P_sf"/>
</dbReference>
<dbReference type="InterPro" id="IPR050980">
    <property type="entry name" value="2C_sensor_his_kinase"/>
</dbReference>
<keyword evidence="9" id="KW-0547">Nucleotide-binding</keyword>
<feature type="transmembrane region" description="Helical" evidence="15">
    <location>
        <begin position="152"/>
        <end position="174"/>
    </location>
</feature>
<evidence type="ECO:0000256" key="1">
    <source>
        <dbReference type="ARBA" id="ARBA00000085"/>
    </source>
</evidence>
<dbReference type="GO" id="GO:0005524">
    <property type="term" value="F:ATP binding"/>
    <property type="evidence" value="ECO:0007669"/>
    <property type="project" value="UniProtKB-KW"/>
</dbReference>
<dbReference type="PANTHER" id="PTHR44936">
    <property type="entry name" value="SENSOR PROTEIN CREC"/>
    <property type="match status" value="1"/>
</dbReference>
<name>A0A382H0P0_9ZZZZ</name>
<dbReference type="PANTHER" id="PTHR44936:SF5">
    <property type="entry name" value="SENSOR HISTIDINE KINASE ENVZ"/>
    <property type="match status" value="1"/>
</dbReference>
<protein>
    <recommendedName>
        <fullName evidence="3">histidine kinase</fullName>
        <ecNumber evidence="3">2.7.13.3</ecNumber>
    </recommendedName>
</protein>
<dbReference type="InterPro" id="IPR003661">
    <property type="entry name" value="HisK_dim/P_dom"/>
</dbReference>
<dbReference type="GO" id="GO:0005886">
    <property type="term" value="C:plasma membrane"/>
    <property type="evidence" value="ECO:0007669"/>
    <property type="project" value="UniProtKB-SubCell"/>
</dbReference>
<dbReference type="SMART" id="SM00304">
    <property type="entry name" value="HAMP"/>
    <property type="match status" value="1"/>
</dbReference>
<keyword evidence="8 15" id="KW-0812">Transmembrane</keyword>
<dbReference type="PROSITE" id="PS50885">
    <property type="entry name" value="HAMP"/>
    <property type="match status" value="1"/>
</dbReference>
<dbReference type="Gene3D" id="1.10.287.130">
    <property type="match status" value="1"/>
</dbReference>
<dbReference type="GO" id="GO:0000155">
    <property type="term" value="F:phosphorelay sensor kinase activity"/>
    <property type="evidence" value="ECO:0007669"/>
    <property type="project" value="InterPro"/>
</dbReference>
<evidence type="ECO:0000256" key="11">
    <source>
        <dbReference type="ARBA" id="ARBA00022840"/>
    </source>
</evidence>
<dbReference type="PROSITE" id="PS50109">
    <property type="entry name" value="HIS_KIN"/>
    <property type="match status" value="1"/>
</dbReference>
<dbReference type="Pfam" id="PF00512">
    <property type="entry name" value="HisKA"/>
    <property type="match status" value="1"/>
</dbReference>
<keyword evidence="14 15" id="KW-0472">Membrane</keyword>
<keyword evidence="4" id="KW-1003">Cell membrane</keyword>
<dbReference type="Pfam" id="PF00672">
    <property type="entry name" value="HAMP"/>
    <property type="match status" value="1"/>
</dbReference>
<comment type="subcellular location">
    <subcellularLocation>
        <location evidence="2">Cell inner membrane</location>
        <topology evidence="2">Multi-pass membrane protein</topology>
    </subcellularLocation>
</comment>
<feature type="domain" description="Histidine kinase" evidence="16">
    <location>
        <begin position="235"/>
        <end position="431"/>
    </location>
</feature>
<comment type="catalytic activity">
    <reaction evidence="1">
        <text>ATP + protein L-histidine = ADP + protein N-phospho-L-histidine.</text>
        <dbReference type="EC" id="2.7.13.3"/>
    </reaction>
</comment>
<dbReference type="SUPFAM" id="SSF47384">
    <property type="entry name" value="Homodimeric domain of signal transducing histidine kinase"/>
    <property type="match status" value="1"/>
</dbReference>
<dbReference type="InterPro" id="IPR004358">
    <property type="entry name" value="Sig_transdc_His_kin-like_C"/>
</dbReference>
<gene>
    <name evidence="18" type="ORF">METZ01_LOCUS233576</name>
</gene>
<dbReference type="InterPro" id="IPR003594">
    <property type="entry name" value="HATPase_dom"/>
</dbReference>
<dbReference type="SMART" id="SM00387">
    <property type="entry name" value="HATPase_c"/>
    <property type="match status" value="1"/>
</dbReference>
<evidence type="ECO:0000256" key="4">
    <source>
        <dbReference type="ARBA" id="ARBA00022475"/>
    </source>
</evidence>
<proteinExistence type="predicted"/>
<evidence type="ECO:0000259" key="17">
    <source>
        <dbReference type="PROSITE" id="PS50885"/>
    </source>
</evidence>
<dbReference type="SMART" id="SM00388">
    <property type="entry name" value="HisKA"/>
    <property type="match status" value="1"/>
</dbReference>
<dbReference type="Pfam" id="PF02518">
    <property type="entry name" value="HATPase_c"/>
    <property type="match status" value="1"/>
</dbReference>
<evidence type="ECO:0000256" key="5">
    <source>
        <dbReference type="ARBA" id="ARBA00022519"/>
    </source>
</evidence>
<evidence type="ECO:0000259" key="16">
    <source>
        <dbReference type="PROSITE" id="PS50109"/>
    </source>
</evidence>
<dbReference type="CDD" id="cd06225">
    <property type="entry name" value="HAMP"/>
    <property type="match status" value="1"/>
</dbReference>
<dbReference type="InterPro" id="IPR003660">
    <property type="entry name" value="HAMP_dom"/>
</dbReference>
<evidence type="ECO:0000256" key="7">
    <source>
        <dbReference type="ARBA" id="ARBA00022679"/>
    </source>
</evidence>
<evidence type="ECO:0000256" key="6">
    <source>
        <dbReference type="ARBA" id="ARBA00022553"/>
    </source>
</evidence>
<accession>A0A382H0P0</accession>
<dbReference type="PRINTS" id="PR00344">
    <property type="entry name" value="BCTRLSENSOR"/>
</dbReference>
<evidence type="ECO:0000256" key="2">
    <source>
        <dbReference type="ARBA" id="ARBA00004429"/>
    </source>
</evidence>
<feature type="transmembrane region" description="Helical" evidence="15">
    <location>
        <begin position="12"/>
        <end position="35"/>
    </location>
</feature>
<evidence type="ECO:0000256" key="12">
    <source>
        <dbReference type="ARBA" id="ARBA00022989"/>
    </source>
</evidence>
<dbReference type="Gene3D" id="3.30.565.10">
    <property type="entry name" value="Histidine kinase-like ATPase, C-terminal domain"/>
    <property type="match status" value="1"/>
</dbReference>
<dbReference type="EMBL" id="UINC01058450">
    <property type="protein sequence ID" value="SVB80722.1"/>
    <property type="molecule type" value="Genomic_DNA"/>
</dbReference>